<dbReference type="EMBL" id="JABFYL010000017">
    <property type="protein sequence ID" value="NVN49533.1"/>
    <property type="molecule type" value="Genomic_DNA"/>
</dbReference>
<proteinExistence type="inferred from homology"/>
<dbReference type="Proteomes" id="UP000570517">
    <property type="component" value="Unassembled WGS sequence"/>
</dbReference>
<sequence length="612" mass="65429">MSLLEVRGLTVTFPTDAERVAAVRGLDYHVDAGEVVALVGESGAGKSAGAMAVVGLLPEYAEVAGSVRLHGDELLGLSDQRMSRIRGNRIGTVFQDPMSALTPVYTVGDQIAEAIQIHHRDTGKRAARTRAIELLELVGIAQPERRARAFPHELSGGERQRVVIAIAIANDPDLLICDEPTTALDVTVQAQILDVLRTARDVTGAGVLIITHDLGVVAEFADRALVMYAGRAVETAPVADLYRSRRMPYTAGLLGSVPRLNAPQGTRLVPIPGAPPSLVALPPGCPFAPRCPLAVDACREAEPDLDTVAPGHQVACIRNEQVADRSAADIYGVSAAPTPETDALADEAVVLRVDGLVKTYPLTKGVVLRRRIGEVRAVDGVGFELRQGRTLGIVGESGSGKSTTLHQILELTAPQDGTIEVLGVDVATLDRRARKALRGDLQVVFQDPVASLDPRLPVFDVLAEPLHANGFDKLDTEDRVGELLTVVGLRREDAGRYPAEFSGGQKQRIGIARALALQPKILALDEPVSALDVSIQAGIINLLLDLQERFGLAYLFASHDLSVVKHLAHRVAVMQKGKIVEQGDSEQVFADPRHQYTRTLLAAVPQPLADHS</sequence>
<gene>
    <name evidence="9" type="ORF">HLY00_5653</name>
</gene>
<dbReference type="GO" id="GO:0005886">
    <property type="term" value="C:plasma membrane"/>
    <property type="evidence" value="ECO:0007669"/>
    <property type="project" value="UniProtKB-SubCell"/>
</dbReference>
<dbReference type="InterPro" id="IPR027417">
    <property type="entry name" value="P-loop_NTPase"/>
</dbReference>
<dbReference type="SUPFAM" id="SSF52540">
    <property type="entry name" value="P-loop containing nucleoside triphosphate hydrolases"/>
    <property type="match status" value="2"/>
</dbReference>
<evidence type="ECO:0000256" key="2">
    <source>
        <dbReference type="ARBA" id="ARBA00005417"/>
    </source>
</evidence>
<dbReference type="NCBIfam" id="TIGR01727">
    <property type="entry name" value="oligo_HPY"/>
    <property type="match status" value="1"/>
</dbReference>
<evidence type="ECO:0000313" key="9">
    <source>
        <dbReference type="EMBL" id="NVN49533.1"/>
    </source>
</evidence>
<dbReference type="FunFam" id="3.40.50.300:FF:001659">
    <property type="entry name" value="Peptide ABC transporter ATP-binding protein"/>
    <property type="match status" value="1"/>
</dbReference>
<dbReference type="PROSITE" id="PS00211">
    <property type="entry name" value="ABC_TRANSPORTER_1"/>
    <property type="match status" value="2"/>
</dbReference>
<dbReference type="PANTHER" id="PTHR43297:SF2">
    <property type="entry name" value="DIPEPTIDE TRANSPORT ATP-BINDING PROTEIN DPPD"/>
    <property type="match status" value="1"/>
</dbReference>
<keyword evidence="10" id="KW-1185">Reference proteome</keyword>
<protein>
    <submittedName>
        <fullName evidence="9">Oligopeptide ABC transporter, ATP-binding protein</fullName>
    </submittedName>
</protein>
<evidence type="ECO:0000256" key="1">
    <source>
        <dbReference type="ARBA" id="ARBA00004202"/>
    </source>
</evidence>
<feature type="domain" description="ABC transporter" evidence="8">
    <location>
        <begin position="6"/>
        <end position="254"/>
    </location>
</feature>
<accession>A0A850PLX6</accession>
<dbReference type="GO" id="GO:0015833">
    <property type="term" value="P:peptide transport"/>
    <property type="evidence" value="ECO:0007669"/>
    <property type="project" value="InterPro"/>
</dbReference>
<dbReference type="NCBIfam" id="NF007739">
    <property type="entry name" value="PRK10419.1"/>
    <property type="match status" value="2"/>
</dbReference>
<evidence type="ECO:0000256" key="7">
    <source>
        <dbReference type="ARBA" id="ARBA00023136"/>
    </source>
</evidence>
<keyword evidence="4" id="KW-1003">Cell membrane</keyword>
<reference evidence="9 10" key="1">
    <citation type="submission" date="2020-05" db="EMBL/GenBank/DDBJ databases">
        <title>Draft genome sequence of Mycobacterium hippocampi DL, isolated from European seabass, Dicentrarchus labrax, reared in fish farms.</title>
        <authorList>
            <person name="Stathopoulou P."/>
            <person name="Asimakis E."/>
            <person name="Tzokas K."/>
            <person name="Batargias C."/>
            <person name="Tsiamis G."/>
        </authorList>
    </citation>
    <scope>NUCLEOTIDE SEQUENCE [LARGE SCALE GENOMIC DNA]</scope>
    <source>
        <strain evidence="9 10">DL</strain>
    </source>
</reference>
<dbReference type="AlphaFoldDB" id="A0A850PLX6"/>
<evidence type="ECO:0000256" key="5">
    <source>
        <dbReference type="ARBA" id="ARBA00022741"/>
    </source>
</evidence>
<dbReference type="Pfam" id="PF08352">
    <property type="entry name" value="oligo_HPY"/>
    <property type="match status" value="2"/>
</dbReference>
<dbReference type="InterPro" id="IPR050388">
    <property type="entry name" value="ABC_Ni/Peptide_Import"/>
</dbReference>
<dbReference type="InterPro" id="IPR003439">
    <property type="entry name" value="ABC_transporter-like_ATP-bd"/>
</dbReference>
<evidence type="ECO:0000259" key="8">
    <source>
        <dbReference type="PROSITE" id="PS50893"/>
    </source>
</evidence>
<dbReference type="NCBIfam" id="NF008453">
    <property type="entry name" value="PRK11308.1"/>
    <property type="match status" value="2"/>
</dbReference>
<organism evidence="9 10">
    <name type="scientific">Mycolicibacterium hippocampi</name>
    <dbReference type="NCBI Taxonomy" id="659824"/>
    <lineage>
        <taxon>Bacteria</taxon>
        <taxon>Bacillati</taxon>
        <taxon>Actinomycetota</taxon>
        <taxon>Actinomycetes</taxon>
        <taxon>Mycobacteriales</taxon>
        <taxon>Mycobacteriaceae</taxon>
        <taxon>Mycolicibacterium</taxon>
    </lineage>
</organism>
<keyword evidence="5" id="KW-0547">Nucleotide-binding</keyword>
<dbReference type="PANTHER" id="PTHR43297">
    <property type="entry name" value="OLIGOPEPTIDE TRANSPORT ATP-BINDING PROTEIN APPD"/>
    <property type="match status" value="1"/>
</dbReference>
<dbReference type="InterPro" id="IPR003593">
    <property type="entry name" value="AAA+_ATPase"/>
</dbReference>
<dbReference type="Pfam" id="PF00005">
    <property type="entry name" value="ABC_tran"/>
    <property type="match status" value="2"/>
</dbReference>
<keyword evidence="3" id="KW-0813">Transport</keyword>
<dbReference type="PROSITE" id="PS50893">
    <property type="entry name" value="ABC_TRANSPORTER_2"/>
    <property type="match status" value="2"/>
</dbReference>
<evidence type="ECO:0000256" key="3">
    <source>
        <dbReference type="ARBA" id="ARBA00022448"/>
    </source>
</evidence>
<evidence type="ECO:0000256" key="6">
    <source>
        <dbReference type="ARBA" id="ARBA00022840"/>
    </source>
</evidence>
<keyword evidence="7" id="KW-0472">Membrane</keyword>
<dbReference type="CDD" id="cd03257">
    <property type="entry name" value="ABC_NikE_OppD_transporters"/>
    <property type="match status" value="2"/>
</dbReference>
<feature type="domain" description="ABC transporter" evidence="8">
    <location>
        <begin position="351"/>
        <end position="601"/>
    </location>
</feature>
<name>A0A850PLX6_9MYCO</name>
<dbReference type="SMART" id="SM00382">
    <property type="entry name" value="AAA"/>
    <property type="match status" value="2"/>
</dbReference>
<comment type="similarity">
    <text evidence="2">Belongs to the ABC transporter superfamily.</text>
</comment>
<evidence type="ECO:0000313" key="10">
    <source>
        <dbReference type="Proteomes" id="UP000570517"/>
    </source>
</evidence>
<dbReference type="RefSeq" id="WP_178357906.1">
    <property type="nucleotide sequence ID" value="NZ_JABFYL010000017.1"/>
</dbReference>
<dbReference type="GO" id="GO:0005524">
    <property type="term" value="F:ATP binding"/>
    <property type="evidence" value="ECO:0007669"/>
    <property type="project" value="UniProtKB-KW"/>
</dbReference>
<dbReference type="Gene3D" id="3.40.50.300">
    <property type="entry name" value="P-loop containing nucleotide triphosphate hydrolases"/>
    <property type="match status" value="2"/>
</dbReference>
<comment type="subcellular location">
    <subcellularLocation>
        <location evidence="1">Cell membrane</location>
        <topology evidence="1">Peripheral membrane protein</topology>
    </subcellularLocation>
</comment>
<keyword evidence="6 9" id="KW-0067">ATP-binding</keyword>
<dbReference type="InterPro" id="IPR013563">
    <property type="entry name" value="Oligopep_ABC_C"/>
</dbReference>
<dbReference type="InterPro" id="IPR017871">
    <property type="entry name" value="ABC_transporter-like_CS"/>
</dbReference>
<comment type="caution">
    <text evidence="9">The sequence shown here is derived from an EMBL/GenBank/DDBJ whole genome shotgun (WGS) entry which is preliminary data.</text>
</comment>
<evidence type="ECO:0000256" key="4">
    <source>
        <dbReference type="ARBA" id="ARBA00022475"/>
    </source>
</evidence>
<dbReference type="GO" id="GO:0016887">
    <property type="term" value="F:ATP hydrolysis activity"/>
    <property type="evidence" value="ECO:0007669"/>
    <property type="project" value="InterPro"/>
</dbReference>